<gene>
    <name evidence="8" type="ORF">HPULCUR_004116</name>
</gene>
<dbReference type="CDD" id="cd05796">
    <property type="entry name" value="Ribosomal_P0_like"/>
    <property type="match status" value="1"/>
</dbReference>
<dbReference type="PANTHER" id="PTHR45841">
    <property type="entry name" value="MRNA TURNOVER PROTEIN 4 MRTO4"/>
    <property type="match status" value="1"/>
</dbReference>
<evidence type="ECO:0000256" key="1">
    <source>
        <dbReference type="ARBA" id="ARBA00004046"/>
    </source>
</evidence>
<evidence type="ECO:0000256" key="4">
    <source>
        <dbReference type="ARBA" id="ARBA00022490"/>
    </source>
</evidence>
<evidence type="ECO:0000313" key="9">
    <source>
        <dbReference type="Proteomes" id="UP001476247"/>
    </source>
</evidence>
<dbReference type="SUPFAM" id="SSF160369">
    <property type="entry name" value="Ribosomal protein L10-like"/>
    <property type="match status" value="1"/>
</dbReference>
<comment type="caution">
    <text evidence="8">The sequence shown here is derived from an EMBL/GenBank/DDBJ whole genome shotgun (WGS) entry which is preliminary data.</text>
</comment>
<comment type="subunit">
    <text evidence="3 6">Associates with the pre-60S ribosomal particle.</text>
</comment>
<dbReference type="InterPro" id="IPR043141">
    <property type="entry name" value="Ribosomal_uL10-like_sf"/>
</dbReference>
<evidence type="ECO:0000256" key="3">
    <source>
        <dbReference type="ARBA" id="ARBA00011117"/>
    </source>
</evidence>
<organism evidence="8 9">
    <name type="scientific">Helicostylum pulchrum</name>
    <dbReference type="NCBI Taxonomy" id="562976"/>
    <lineage>
        <taxon>Eukaryota</taxon>
        <taxon>Fungi</taxon>
        <taxon>Fungi incertae sedis</taxon>
        <taxon>Mucoromycota</taxon>
        <taxon>Mucoromycotina</taxon>
        <taxon>Mucoromycetes</taxon>
        <taxon>Mucorales</taxon>
        <taxon>Mucorineae</taxon>
        <taxon>Mucoraceae</taxon>
        <taxon>Helicostylum</taxon>
    </lineage>
</organism>
<dbReference type="Gene3D" id="3.90.105.20">
    <property type="match status" value="1"/>
</dbReference>
<comment type="function">
    <text evidence="1 6">Component of the ribosome assembly machinery. Nuclear paralog of the ribosomal protein P0, it binds pre-60S subunits at an early stage of assembly in the nucleolus, and is replaced by P0 in cytoplasmic pre-60S subunits and mature 80S ribosomes.</text>
</comment>
<proteinExistence type="inferred from homology"/>
<keyword evidence="4 6" id="KW-0963">Cytoplasm</keyword>
<dbReference type="InterPro" id="IPR001790">
    <property type="entry name" value="Ribosomal_uL10"/>
</dbReference>
<dbReference type="Proteomes" id="UP001476247">
    <property type="component" value="Unassembled WGS sequence"/>
</dbReference>
<reference evidence="8 9" key="1">
    <citation type="submission" date="2024-04" db="EMBL/GenBank/DDBJ databases">
        <title>genome sequences of Mucor flavus KT1a and Helicostylum pulchrum KT1b strains isolation_sourced from the surface of a dry-aged beef.</title>
        <authorList>
            <person name="Toyotome T."/>
            <person name="Hosono M."/>
            <person name="Torimaru M."/>
            <person name="Fukuda K."/>
            <person name="Mikami N."/>
        </authorList>
    </citation>
    <scope>NUCLEOTIDE SEQUENCE [LARGE SCALE GENOMIC DNA]</scope>
    <source>
        <strain evidence="8 9">KT1b</strain>
    </source>
</reference>
<evidence type="ECO:0000256" key="5">
    <source>
        <dbReference type="ARBA" id="ARBA00023242"/>
    </source>
</evidence>
<dbReference type="InterPro" id="IPR043164">
    <property type="entry name" value="Ribosomal_uL10-like_insert_sf"/>
</dbReference>
<evidence type="ECO:0000256" key="6">
    <source>
        <dbReference type="RuleBase" id="RU364039"/>
    </source>
</evidence>
<dbReference type="PANTHER" id="PTHR45841:SF1">
    <property type="entry name" value="MRNA TURNOVER PROTEIN 4 HOMOLOG"/>
    <property type="match status" value="1"/>
</dbReference>
<keyword evidence="6" id="KW-0690">Ribosome biogenesis</keyword>
<feature type="domain" description="Large ribosomal subunit protein uL10-like insertion" evidence="7">
    <location>
        <begin position="184"/>
        <end position="256"/>
    </location>
</feature>
<evidence type="ECO:0000256" key="2">
    <source>
        <dbReference type="ARBA" id="ARBA00008889"/>
    </source>
</evidence>
<sequence length="280" mass="31261">MPASATHKARDAVSALDISLSGAASLILDIAFPSFDPNTSQSKTERFKNTAVAFLKRNASRPAFPNTVVALTQTDKKGREGKEKLIEDIHQCVDNYDYLYLYSVKDMRNTYLKEIRHEFLDSRFFFGKNRVMAKALGTTVEEEYKEGLSAIAKQLTSEVGLLFTNKTPEEVKTYFKGFVKPGYARSGAIATQTISLPEGPVKRGSEPVPHNMEPLLRSLGMPTALKNGIVTLLVPYTICMTGETLSTNQSHLLKLFYHQLAEFSVDLISYYHSGKVEQFE</sequence>
<dbReference type="Pfam" id="PF17777">
    <property type="entry name" value="RL10P_insert"/>
    <property type="match status" value="1"/>
</dbReference>
<dbReference type="InterPro" id="IPR033867">
    <property type="entry name" value="Mrt4"/>
</dbReference>
<keyword evidence="5 6" id="KW-0539">Nucleus</keyword>
<dbReference type="InterPro" id="IPR040637">
    <property type="entry name" value="Ribosomal_uL10-like_insert"/>
</dbReference>
<keyword evidence="9" id="KW-1185">Reference proteome</keyword>
<comment type="subcellular location">
    <subcellularLocation>
        <location evidence="6">Cytoplasm</location>
    </subcellularLocation>
    <subcellularLocation>
        <location evidence="6">Nucleus</location>
        <location evidence="6">Nucleolus</location>
    </subcellularLocation>
</comment>
<evidence type="ECO:0000313" key="8">
    <source>
        <dbReference type="EMBL" id="GAA5798711.1"/>
    </source>
</evidence>
<name>A0ABP9XVA3_9FUNG</name>
<dbReference type="Pfam" id="PF00466">
    <property type="entry name" value="Ribosomal_L10"/>
    <property type="match status" value="1"/>
</dbReference>
<protein>
    <recommendedName>
        <fullName evidence="6">Ribosome assembly factor mrt4</fullName>
    </recommendedName>
</protein>
<comment type="similarity">
    <text evidence="2 6">Belongs to the universal ribosomal protein uL10 family.</text>
</comment>
<accession>A0ABP9XVA3</accession>
<dbReference type="InterPro" id="IPR051742">
    <property type="entry name" value="Ribosome_Assembly_uL10"/>
</dbReference>
<dbReference type="Gene3D" id="3.30.70.1730">
    <property type="match status" value="1"/>
</dbReference>
<dbReference type="EMBL" id="BAABUJ010000011">
    <property type="protein sequence ID" value="GAA5798711.1"/>
    <property type="molecule type" value="Genomic_DNA"/>
</dbReference>
<evidence type="ECO:0000259" key="7">
    <source>
        <dbReference type="Pfam" id="PF17777"/>
    </source>
</evidence>